<dbReference type="PANTHER" id="PTHR43140:SF1">
    <property type="entry name" value="TYPE I RESTRICTION ENZYME ECOKI SPECIFICITY SUBUNIT"/>
    <property type="match status" value="1"/>
</dbReference>
<evidence type="ECO:0000256" key="4">
    <source>
        <dbReference type="ARBA" id="ARBA00038652"/>
    </source>
</evidence>
<dbReference type="GO" id="GO:0009307">
    <property type="term" value="P:DNA restriction-modification system"/>
    <property type="evidence" value="ECO:0007669"/>
    <property type="project" value="UniProtKB-KW"/>
</dbReference>
<dbReference type="InterPro" id="IPR000055">
    <property type="entry name" value="Restrct_endonuc_typeI_TRD"/>
</dbReference>
<organism evidence="6 7">
    <name type="scientific">Faecalibacterium prausnitzii</name>
    <dbReference type="NCBI Taxonomy" id="853"/>
    <lineage>
        <taxon>Bacteria</taxon>
        <taxon>Bacillati</taxon>
        <taxon>Bacillota</taxon>
        <taxon>Clostridia</taxon>
        <taxon>Eubacteriales</taxon>
        <taxon>Oscillospiraceae</taxon>
        <taxon>Faecalibacterium</taxon>
    </lineage>
</organism>
<dbReference type="Proteomes" id="UP000260783">
    <property type="component" value="Unassembled WGS sequence"/>
</dbReference>
<accession>A0A3E2UYI4</accession>
<gene>
    <name evidence="6" type="ORF">DWZ04_00695</name>
</gene>
<dbReference type="Gene3D" id="3.90.220.20">
    <property type="entry name" value="DNA methylase specificity domains"/>
    <property type="match status" value="1"/>
</dbReference>
<keyword evidence="3" id="KW-0238">DNA-binding</keyword>
<evidence type="ECO:0000259" key="5">
    <source>
        <dbReference type="Pfam" id="PF01420"/>
    </source>
</evidence>
<dbReference type="EMBL" id="QVEW01000001">
    <property type="protein sequence ID" value="RGC02401.1"/>
    <property type="molecule type" value="Genomic_DNA"/>
</dbReference>
<comment type="caution">
    <text evidence="6">The sequence shown here is derived from an EMBL/GenBank/DDBJ whole genome shotgun (WGS) entry which is preliminary data.</text>
</comment>
<evidence type="ECO:0000256" key="1">
    <source>
        <dbReference type="ARBA" id="ARBA00010923"/>
    </source>
</evidence>
<keyword evidence="2" id="KW-0680">Restriction system</keyword>
<dbReference type="Pfam" id="PF01420">
    <property type="entry name" value="Methylase_S"/>
    <property type="match status" value="1"/>
</dbReference>
<proteinExistence type="inferred from homology"/>
<dbReference type="GO" id="GO:0003677">
    <property type="term" value="F:DNA binding"/>
    <property type="evidence" value="ECO:0007669"/>
    <property type="project" value="UniProtKB-KW"/>
</dbReference>
<feature type="domain" description="Type I restriction modification DNA specificity" evidence="5">
    <location>
        <begin position="15"/>
        <end position="195"/>
    </location>
</feature>
<keyword evidence="6" id="KW-0255">Endonuclease</keyword>
<comment type="similarity">
    <text evidence="1">Belongs to the type-I restriction system S methylase family.</text>
</comment>
<evidence type="ECO:0000313" key="7">
    <source>
        <dbReference type="Proteomes" id="UP000260783"/>
    </source>
</evidence>
<dbReference type="PANTHER" id="PTHR43140">
    <property type="entry name" value="TYPE-1 RESTRICTION ENZYME ECOKI SPECIFICITY PROTEIN"/>
    <property type="match status" value="1"/>
</dbReference>
<dbReference type="InterPro" id="IPR044946">
    <property type="entry name" value="Restrct_endonuc_typeI_TRD_sf"/>
</dbReference>
<keyword evidence="6" id="KW-0540">Nuclease</keyword>
<evidence type="ECO:0000256" key="3">
    <source>
        <dbReference type="ARBA" id="ARBA00023125"/>
    </source>
</evidence>
<evidence type="ECO:0000256" key="2">
    <source>
        <dbReference type="ARBA" id="ARBA00022747"/>
    </source>
</evidence>
<protein>
    <submittedName>
        <fullName evidence="6">Restriction endonuclease subunit S</fullName>
    </submittedName>
</protein>
<sequence>MIKLVQYVYGCVWLELGDVIVSLNTGLNPRKFFKLNTEDATNYYITIREMKDGKIVPSEKTDRMNDEAQKLCNNRSNLEVGDVLFSGTGTIGETAVIEKEPSNWNIKEGVYAIKPNQTMIQPMYLRYILMTDFIKKEYMKKAAGGTVQSVPMGELKKIKIPVPSLQEQSRITGVLKQLDDLCNDLTSGLPAEIEARQKQYEYYRDKLLSFEEKL</sequence>
<dbReference type="GO" id="GO:0004519">
    <property type="term" value="F:endonuclease activity"/>
    <property type="evidence" value="ECO:0007669"/>
    <property type="project" value="UniProtKB-KW"/>
</dbReference>
<evidence type="ECO:0000313" key="6">
    <source>
        <dbReference type="EMBL" id="RGC02401.1"/>
    </source>
</evidence>
<keyword evidence="6" id="KW-0378">Hydrolase</keyword>
<name>A0A3E2UYI4_9FIRM</name>
<comment type="subunit">
    <text evidence="4">The methyltransferase is composed of M and S polypeptides.</text>
</comment>
<reference evidence="6 7" key="1">
    <citation type="submission" date="2018-08" db="EMBL/GenBank/DDBJ databases">
        <title>A genome reference for cultivated species of the human gut microbiota.</title>
        <authorList>
            <person name="Zou Y."/>
            <person name="Xue W."/>
            <person name="Luo G."/>
        </authorList>
    </citation>
    <scope>NUCLEOTIDE SEQUENCE [LARGE SCALE GENOMIC DNA]</scope>
    <source>
        <strain evidence="6 7">AF29-11BH</strain>
    </source>
</reference>
<dbReference type="InterPro" id="IPR051212">
    <property type="entry name" value="Type-I_RE_S_subunit"/>
</dbReference>
<dbReference type="SUPFAM" id="SSF116734">
    <property type="entry name" value="DNA methylase specificity domain"/>
    <property type="match status" value="1"/>
</dbReference>
<dbReference type="AlphaFoldDB" id="A0A3E2UYI4"/>